<dbReference type="STRING" id="646.BJD16_13525"/>
<dbReference type="PANTHER" id="PTHR43434:SF23">
    <property type="entry name" value="PHOSPHOGLYCOLATE PHOSPHATASE"/>
    <property type="match status" value="1"/>
</dbReference>
<dbReference type="Gene3D" id="3.40.50.1000">
    <property type="entry name" value="HAD superfamily/HAD-like"/>
    <property type="match status" value="1"/>
</dbReference>
<dbReference type="OrthoDB" id="9776368at2"/>
<protein>
    <submittedName>
        <fullName evidence="5">Phosphoglycolate phosphatase</fullName>
    </submittedName>
</protein>
<evidence type="ECO:0000313" key="5">
    <source>
        <dbReference type="EMBL" id="OHY92498.1"/>
    </source>
</evidence>
<dbReference type="InterPro" id="IPR041492">
    <property type="entry name" value="HAD_2"/>
</dbReference>
<dbReference type="Proteomes" id="UP000179934">
    <property type="component" value="Unassembled WGS sequence"/>
</dbReference>
<dbReference type="NCBIfam" id="TIGR01549">
    <property type="entry name" value="HAD-SF-IA-v1"/>
    <property type="match status" value="1"/>
</dbReference>
<keyword evidence="3" id="KW-0460">Magnesium</keyword>
<organism evidence="5 6">
    <name type="scientific">Aeromonas sobria</name>
    <dbReference type="NCBI Taxonomy" id="646"/>
    <lineage>
        <taxon>Bacteria</taxon>
        <taxon>Pseudomonadati</taxon>
        <taxon>Pseudomonadota</taxon>
        <taxon>Gammaproteobacteria</taxon>
        <taxon>Aeromonadales</taxon>
        <taxon>Aeromonadaceae</taxon>
        <taxon>Aeromonas</taxon>
    </lineage>
</organism>
<dbReference type="Pfam" id="PF13419">
    <property type="entry name" value="HAD_2"/>
    <property type="match status" value="1"/>
</dbReference>
<dbReference type="NCBIfam" id="TIGR01509">
    <property type="entry name" value="HAD-SF-IA-v3"/>
    <property type="match status" value="1"/>
</dbReference>
<dbReference type="InterPro" id="IPR050155">
    <property type="entry name" value="HAD-like_hydrolase_sf"/>
</dbReference>
<evidence type="ECO:0000256" key="4">
    <source>
        <dbReference type="ARBA" id="ARBA00023277"/>
    </source>
</evidence>
<dbReference type="GO" id="GO:0008967">
    <property type="term" value="F:phosphoglycolate phosphatase activity"/>
    <property type="evidence" value="ECO:0007669"/>
    <property type="project" value="TreeGrafter"/>
</dbReference>
<dbReference type="RefSeq" id="WP_042023189.1">
    <property type="nucleotide sequence ID" value="NZ_CDBW01000041.1"/>
</dbReference>
<dbReference type="GO" id="GO:0006281">
    <property type="term" value="P:DNA repair"/>
    <property type="evidence" value="ECO:0007669"/>
    <property type="project" value="TreeGrafter"/>
</dbReference>
<dbReference type="GeneID" id="58923795"/>
<name>A0A1S2CWX1_AERSO</name>
<dbReference type="SUPFAM" id="SSF56784">
    <property type="entry name" value="HAD-like"/>
    <property type="match status" value="1"/>
</dbReference>
<keyword evidence="1" id="KW-0479">Metal-binding</keyword>
<evidence type="ECO:0000256" key="3">
    <source>
        <dbReference type="ARBA" id="ARBA00022842"/>
    </source>
</evidence>
<dbReference type="InterPro" id="IPR036412">
    <property type="entry name" value="HAD-like_sf"/>
</dbReference>
<dbReference type="InterPro" id="IPR023198">
    <property type="entry name" value="PGP-like_dom2"/>
</dbReference>
<keyword evidence="2" id="KW-0378">Hydrolase</keyword>
<dbReference type="PRINTS" id="PR00413">
    <property type="entry name" value="HADHALOGNASE"/>
</dbReference>
<evidence type="ECO:0000256" key="2">
    <source>
        <dbReference type="ARBA" id="ARBA00022801"/>
    </source>
</evidence>
<dbReference type="Gene3D" id="1.10.150.240">
    <property type="entry name" value="Putative phosphatase, domain 2"/>
    <property type="match status" value="1"/>
</dbReference>
<dbReference type="SFLD" id="SFLDG01135">
    <property type="entry name" value="C1.5.6:_HAD__Beta-PGM__Phospha"/>
    <property type="match status" value="1"/>
</dbReference>
<sequence length="231" mass="25011">MSAPHPMPLRCVLFDLDGTLLDTAPDLGAAVNHVLVSEGFAPLSDAIIRQTTSNGALGLLKAGLGNELLEELGSQRLRTALLDYYAANLCVGTRPYEGMVDLIEWLDEKQLPWGIVTNKPGFLTEPLLAALPELASCGVTVSADTLPVRKPDPAPMYFACDKLGIEAAHCLYVGDHVRDIEAGRNAGMRTAVAGWGYLGDDEDPAEWGADLQFDTVQALHHWLRYELTTRA</sequence>
<comment type="caution">
    <text evidence="5">The sequence shown here is derived from an EMBL/GenBank/DDBJ whole genome shotgun (WGS) entry which is preliminary data.</text>
</comment>
<dbReference type="SFLD" id="SFLDS00003">
    <property type="entry name" value="Haloacid_Dehalogenase"/>
    <property type="match status" value="1"/>
</dbReference>
<dbReference type="EMBL" id="MKFU01000014">
    <property type="protein sequence ID" value="OHY92498.1"/>
    <property type="molecule type" value="Genomic_DNA"/>
</dbReference>
<dbReference type="PANTHER" id="PTHR43434">
    <property type="entry name" value="PHOSPHOGLYCOLATE PHOSPHATASE"/>
    <property type="match status" value="1"/>
</dbReference>
<dbReference type="AlphaFoldDB" id="A0A1S2CWX1"/>
<gene>
    <name evidence="5" type="ORF">BJD16_13525</name>
</gene>
<dbReference type="InterPro" id="IPR006439">
    <property type="entry name" value="HAD-SF_hydro_IA"/>
</dbReference>
<proteinExistence type="predicted"/>
<accession>A0A1S2CWX1</accession>
<evidence type="ECO:0000256" key="1">
    <source>
        <dbReference type="ARBA" id="ARBA00022723"/>
    </source>
</evidence>
<dbReference type="GO" id="GO:0005829">
    <property type="term" value="C:cytosol"/>
    <property type="evidence" value="ECO:0007669"/>
    <property type="project" value="TreeGrafter"/>
</dbReference>
<dbReference type="GO" id="GO:0046872">
    <property type="term" value="F:metal ion binding"/>
    <property type="evidence" value="ECO:0007669"/>
    <property type="project" value="UniProtKB-KW"/>
</dbReference>
<reference evidence="5 6" key="1">
    <citation type="submission" date="2016-09" db="EMBL/GenBank/DDBJ databases">
        <title>Draft Genome Sequence of Aeromonas sobria Strain 08005, Isolated from Sick Rana catesbeiana.</title>
        <authorList>
            <person name="Yang Q."/>
        </authorList>
    </citation>
    <scope>NUCLEOTIDE SEQUENCE [LARGE SCALE GENOMIC DNA]</scope>
    <source>
        <strain evidence="5 6">08005</strain>
    </source>
</reference>
<keyword evidence="4" id="KW-0119">Carbohydrate metabolism</keyword>
<dbReference type="InterPro" id="IPR023214">
    <property type="entry name" value="HAD_sf"/>
</dbReference>
<evidence type="ECO:0000313" key="6">
    <source>
        <dbReference type="Proteomes" id="UP000179934"/>
    </source>
</evidence>
<dbReference type="SFLD" id="SFLDG01129">
    <property type="entry name" value="C1.5:_HAD__Beta-PGM__Phosphata"/>
    <property type="match status" value="1"/>
</dbReference>